<dbReference type="SUPFAM" id="SSF117143">
    <property type="entry name" value="Flagellar hook protein flgE"/>
    <property type="match status" value="1"/>
</dbReference>
<name>A0A501XEJ0_9SPHN</name>
<keyword evidence="4 5" id="KW-0975">Bacterial flagellum</keyword>
<evidence type="ECO:0000256" key="3">
    <source>
        <dbReference type="ARBA" id="ARBA00019015"/>
    </source>
</evidence>
<comment type="similarity">
    <text evidence="2 5">Belongs to the flagella basal body rod proteins family.</text>
</comment>
<evidence type="ECO:0000259" key="8">
    <source>
        <dbReference type="Pfam" id="PF07559"/>
    </source>
</evidence>
<dbReference type="OrthoDB" id="8372879at2"/>
<dbReference type="Pfam" id="PF07559">
    <property type="entry name" value="FlgE_D2"/>
    <property type="match status" value="1"/>
</dbReference>
<feature type="domain" description="Flagellar hook protein FlgE D2" evidence="8">
    <location>
        <begin position="168"/>
        <end position="289"/>
    </location>
</feature>
<dbReference type="InterPro" id="IPR001444">
    <property type="entry name" value="Flag_bb_rod_N"/>
</dbReference>
<dbReference type="InterPro" id="IPR011491">
    <property type="entry name" value="FlgE_D2"/>
</dbReference>
<dbReference type="Pfam" id="PF06429">
    <property type="entry name" value="Flg_bbr_C"/>
    <property type="match status" value="1"/>
</dbReference>
<dbReference type="EMBL" id="VFSU01000032">
    <property type="protein sequence ID" value="TPE59011.1"/>
    <property type="molecule type" value="Genomic_DNA"/>
</dbReference>
<dbReference type="InterPro" id="IPR037925">
    <property type="entry name" value="FlgE/F/G-like"/>
</dbReference>
<dbReference type="RefSeq" id="WP_140929146.1">
    <property type="nucleotide sequence ID" value="NZ_VFSU01000032.1"/>
</dbReference>
<feature type="domain" description="Flagellar hook protein FlgE/F/G-like D1" evidence="9">
    <location>
        <begin position="84"/>
        <end position="128"/>
    </location>
</feature>
<dbReference type="Gene3D" id="2.60.98.20">
    <property type="entry name" value="Flagellar hook protein FlgE"/>
    <property type="match status" value="1"/>
</dbReference>
<proteinExistence type="inferred from homology"/>
<evidence type="ECO:0000313" key="11">
    <source>
        <dbReference type="Proteomes" id="UP000319897"/>
    </source>
</evidence>
<dbReference type="Pfam" id="PF00460">
    <property type="entry name" value="Flg_bb_rod"/>
    <property type="match status" value="1"/>
</dbReference>
<dbReference type="Pfam" id="PF22692">
    <property type="entry name" value="LlgE_F_G_D1"/>
    <property type="match status" value="1"/>
</dbReference>
<feature type="domain" description="Flagellar basal body rod protein N-terminal" evidence="6">
    <location>
        <begin position="7"/>
        <end position="33"/>
    </location>
</feature>
<organism evidence="10 11">
    <name type="scientific">Sandaracinobacter neustonicus</name>
    <dbReference type="NCBI Taxonomy" id="1715348"/>
    <lineage>
        <taxon>Bacteria</taxon>
        <taxon>Pseudomonadati</taxon>
        <taxon>Pseudomonadota</taxon>
        <taxon>Alphaproteobacteria</taxon>
        <taxon>Sphingomonadales</taxon>
        <taxon>Sphingosinicellaceae</taxon>
        <taxon>Sandaracinobacter</taxon>
    </lineage>
</organism>
<accession>A0A501XEJ0</accession>
<evidence type="ECO:0000256" key="2">
    <source>
        <dbReference type="ARBA" id="ARBA00009677"/>
    </source>
</evidence>
<gene>
    <name evidence="10" type="ORF">FJQ54_14510</name>
</gene>
<keyword evidence="10" id="KW-0969">Cilium</keyword>
<dbReference type="GO" id="GO:0009425">
    <property type="term" value="C:bacterial-type flagellum basal body"/>
    <property type="evidence" value="ECO:0007669"/>
    <property type="project" value="UniProtKB-SubCell"/>
</dbReference>
<reference evidence="10 11" key="1">
    <citation type="submission" date="2019-06" db="EMBL/GenBank/DDBJ databases">
        <authorList>
            <person name="Lee I."/>
            <person name="Jang G.I."/>
            <person name="Hwang C.Y."/>
        </authorList>
    </citation>
    <scope>NUCLEOTIDE SEQUENCE [LARGE SCALE GENOMIC DNA]</scope>
    <source>
        <strain evidence="10 11">PAMC 28131</strain>
    </source>
</reference>
<dbReference type="GO" id="GO:0071978">
    <property type="term" value="P:bacterial-type flagellum-dependent swarming motility"/>
    <property type="evidence" value="ECO:0007669"/>
    <property type="project" value="TreeGrafter"/>
</dbReference>
<dbReference type="Proteomes" id="UP000319897">
    <property type="component" value="Unassembled WGS sequence"/>
</dbReference>
<keyword evidence="11" id="KW-1185">Reference proteome</keyword>
<dbReference type="NCBIfam" id="TIGR03506">
    <property type="entry name" value="FlgEFG_subfam"/>
    <property type="match status" value="1"/>
</dbReference>
<dbReference type="PANTHER" id="PTHR30435">
    <property type="entry name" value="FLAGELLAR PROTEIN"/>
    <property type="match status" value="1"/>
</dbReference>
<dbReference type="GO" id="GO:0009424">
    <property type="term" value="C:bacterial-type flagellum hook"/>
    <property type="evidence" value="ECO:0007669"/>
    <property type="project" value="TreeGrafter"/>
</dbReference>
<dbReference type="InterPro" id="IPR020013">
    <property type="entry name" value="Flagellar_FlgE/F/G"/>
</dbReference>
<evidence type="ECO:0000256" key="1">
    <source>
        <dbReference type="ARBA" id="ARBA00004117"/>
    </source>
</evidence>
<sequence>MTFFISLTGLNASQTELSVLSNNIANVGTSGFKKSRVSFGDIVSRSPGQAPNGANGAGVSVKGVGQQFGQGGYQTSSNALDMSIEGQGFFLVKNGEAGSATLALSRNGAFSVDADRWVVDNEGRRLQVLPTTADGAVTGTGASSLQSLRLPTASGEARETTAVRFVANLPATATAPTAAFNRDDPTSYNNATSTTVYDANGNASTLTLYYRRIEGGEPNKLWEVRAFQGDSEVTPTTPPDPQVLTFDPDGVLTDPTTPTAFSSGFTLNHADSVMENQPFSVSFTEQDGYSPGRLESVAVDRDGLIQATFSNGETFALGKLALGNVTNPQGLRQIGNVSWTVSATSGDLTVGEPNMEGLGGVASGSLERSNVDLTDELVGLISAQRNFQANARAIDTASTLLQTIIQLKS</sequence>
<dbReference type="InterPro" id="IPR037058">
    <property type="entry name" value="Falgellar_hook_FlgE_sf"/>
</dbReference>
<dbReference type="InterPro" id="IPR053967">
    <property type="entry name" value="LlgE_F_G-like_D1"/>
</dbReference>
<comment type="function">
    <text evidence="5">A flexible structure which links the flagellar filament to the drive apparatus in the basal body.</text>
</comment>
<evidence type="ECO:0000256" key="5">
    <source>
        <dbReference type="RuleBase" id="RU362116"/>
    </source>
</evidence>
<evidence type="ECO:0000259" key="7">
    <source>
        <dbReference type="Pfam" id="PF06429"/>
    </source>
</evidence>
<dbReference type="PANTHER" id="PTHR30435:SF1">
    <property type="entry name" value="FLAGELLAR HOOK PROTEIN FLGE"/>
    <property type="match status" value="1"/>
</dbReference>
<evidence type="ECO:0000256" key="4">
    <source>
        <dbReference type="ARBA" id="ARBA00023143"/>
    </source>
</evidence>
<keyword evidence="10" id="KW-0282">Flagellum</keyword>
<comment type="subcellular location">
    <subcellularLocation>
        <location evidence="1 5">Bacterial flagellum basal body</location>
    </subcellularLocation>
</comment>
<feature type="domain" description="Flagellar basal-body/hook protein C-terminal" evidence="7">
    <location>
        <begin position="363"/>
        <end position="407"/>
    </location>
</feature>
<dbReference type="AlphaFoldDB" id="A0A501XEJ0"/>
<evidence type="ECO:0000259" key="6">
    <source>
        <dbReference type="Pfam" id="PF00460"/>
    </source>
</evidence>
<comment type="caution">
    <text evidence="10">The sequence shown here is derived from an EMBL/GenBank/DDBJ whole genome shotgun (WGS) entry which is preliminary data.</text>
</comment>
<evidence type="ECO:0000313" key="10">
    <source>
        <dbReference type="EMBL" id="TPE59011.1"/>
    </source>
</evidence>
<dbReference type="InterPro" id="IPR010930">
    <property type="entry name" value="Flg_bb/hook_C_dom"/>
</dbReference>
<protein>
    <recommendedName>
        <fullName evidence="3 5">Flagellar hook protein FlgE</fullName>
    </recommendedName>
</protein>
<keyword evidence="10" id="KW-0966">Cell projection</keyword>
<evidence type="ECO:0000259" key="9">
    <source>
        <dbReference type="Pfam" id="PF22692"/>
    </source>
</evidence>
<dbReference type="GO" id="GO:0005829">
    <property type="term" value="C:cytosol"/>
    <property type="evidence" value="ECO:0007669"/>
    <property type="project" value="TreeGrafter"/>
</dbReference>